<feature type="domain" description="TIR" evidence="1">
    <location>
        <begin position="384"/>
        <end position="503"/>
    </location>
</feature>
<dbReference type="PANTHER" id="PTHR46270">
    <property type="entry name" value="ARMADILLO-TYPE FOLD-RELATED"/>
    <property type="match status" value="1"/>
</dbReference>
<name>A0A7I8VH84_9ANNE</name>
<evidence type="ECO:0000313" key="3">
    <source>
        <dbReference type="Proteomes" id="UP000549394"/>
    </source>
</evidence>
<comment type="caution">
    <text evidence="2">The sequence shown here is derived from an EMBL/GenBank/DDBJ whole genome shotgun (WGS) entry which is preliminary data.</text>
</comment>
<dbReference type="PANTHER" id="PTHR46270:SF2">
    <property type="entry name" value="TIR DOMAIN-CONTAINING PROTEIN"/>
    <property type="match status" value="1"/>
</dbReference>
<dbReference type="InterPro" id="IPR011989">
    <property type="entry name" value="ARM-like"/>
</dbReference>
<proteinExistence type="predicted"/>
<dbReference type="Gene3D" id="3.40.50.10140">
    <property type="entry name" value="Toll/interleukin-1 receptor homology (TIR) domain"/>
    <property type="match status" value="1"/>
</dbReference>
<dbReference type="AlphaFoldDB" id="A0A7I8VH84"/>
<dbReference type="SUPFAM" id="SSF52200">
    <property type="entry name" value="Toll/Interleukin receptor TIR domain"/>
    <property type="match status" value="1"/>
</dbReference>
<dbReference type="SUPFAM" id="SSF48371">
    <property type="entry name" value="ARM repeat"/>
    <property type="match status" value="1"/>
</dbReference>
<dbReference type="InterPro" id="IPR000157">
    <property type="entry name" value="TIR_dom"/>
</dbReference>
<dbReference type="GO" id="GO:0007165">
    <property type="term" value="P:signal transduction"/>
    <property type="evidence" value="ECO:0007669"/>
    <property type="project" value="InterPro"/>
</dbReference>
<accession>A0A7I8VH84</accession>
<gene>
    <name evidence="2" type="ORF">DGYR_LOCUS3806</name>
</gene>
<dbReference type="InterPro" id="IPR000225">
    <property type="entry name" value="Armadillo"/>
</dbReference>
<evidence type="ECO:0000313" key="2">
    <source>
        <dbReference type="EMBL" id="CAD5115026.1"/>
    </source>
</evidence>
<dbReference type="Gene3D" id="1.25.10.10">
    <property type="entry name" value="Leucine-rich Repeat Variant"/>
    <property type="match status" value="1"/>
</dbReference>
<dbReference type="Pfam" id="PF13676">
    <property type="entry name" value="TIR_2"/>
    <property type="match status" value="1"/>
</dbReference>
<protein>
    <submittedName>
        <fullName evidence="2">DgyrCDS4047</fullName>
    </submittedName>
</protein>
<dbReference type="EMBL" id="CAJFCJ010000005">
    <property type="protein sequence ID" value="CAD5115026.1"/>
    <property type="molecule type" value="Genomic_DNA"/>
</dbReference>
<evidence type="ECO:0000259" key="1">
    <source>
        <dbReference type="Pfam" id="PF13676"/>
    </source>
</evidence>
<dbReference type="OrthoDB" id="2148946at2759"/>
<dbReference type="Proteomes" id="UP000549394">
    <property type="component" value="Unassembled WGS sequence"/>
</dbReference>
<dbReference type="SMART" id="SM00185">
    <property type="entry name" value="ARM"/>
    <property type="match status" value="2"/>
</dbReference>
<sequence>MGSGTSRNMSVKTVLNAAKQIQKLESSIQQDSSFYVEQLSEKTKPLYESSKNNMDETLIMLEGSIADESFHDMEEAINSLTALTFTRIAPKEKKKLVKALAIDLVNAKILATIFKLYKTYYKDKPSLASSIESLLIEWADGSMEFSYAFCRVDGAIKFFVECADVSPQEILSNSNQMEQILTVLYNCARFTECKMLLKCHNSVDILFKYTKIKNSDLKLLAVLFLANIVDENQSELFQQETSGIKYLIITFIQTIKSKSKRFGGWSAEELAQGISKLAINDKNKKLLVENGTLPPLYKLIDIGDDDEINVSCQAIWNLAFEAENKEIIFKNKSLMDTIRKLSQSNKAYQKAAQGIIFLYEEYEDSKKSKDQRKSSIVNSDTGHIMISYQWGNQNVLKQLSGFLKKHDYKIWMDIENMGGSTLQAMAEAVEQSSIILLCISEKYKESPNCRMEAEYALRRNKRFIPLLMERGYQPDGWLGIMVGTRLYYDFSGKYAFDEKATELVRELGNEGKASTKNSNHIMKQINSSSTTAAPPYISNAPVVRANQMPSLKSWNKQDLENWINSNNLQKFFTSATMSVEKLIFLQSLKREAPEFFYKTVKDEYKMKGIDDIMLFSDSFKKLP</sequence>
<dbReference type="InterPro" id="IPR035897">
    <property type="entry name" value="Toll_tir_struct_dom_sf"/>
</dbReference>
<reference evidence="2 3" key="1">
    <citation type="submission" date="2020-08" db="EMBL/GenBank/DDBJ databases">
        <authorList>
            <person name="Hejnol A."/>
        </authorList>
    </citation>
    <scope>NUCLEOTIDE SEQUENCE [LARGE SCALE GENOMIC DNA]</scope>
</reference>
<keyword evidence="3" id="KW-1185">Reference proteome</keyword>
<dbReference type="InterPro" id="IPR016024">
    <property type="entry name" value="ARM-type_fold"/>
</dbReference>
<organism evidence="2 3">
    <name type="scientific">Dimorphilus gyrociliatus</name>
    <dbReference type="NCBI Taxonomy" id="2664684"/>
    <lineage>
        <taxon>Eukaryota</taxon>
        <taxon>Metazoa</taxon>
        <taxon>Spiralia</taxon>
        <taxon>Lophotrochozoa</taxon>
        <taxon>Annelida</taxon>
        <taxon>Polychaeta</taxon>
        <taxon>Polychaeta incertae sedis</taxon>
        <taxon>Dinophilidae</taxon>
        <taxon>Dimorphilus</taxon>
    </lineage>
</organism>